<dbReference type="GO" id="GO:0050660">
    <property type="term" value="F:flavin adenine dinucleotide binding"/>
    <property type="evidence" value="ECO:0007669"/>
    <property type="project" value="InterPro"/>
</dbReference>
<gene>
    <name evidence="11" type="ORF">Pmar_PMAR021099</name>
</gene>
<accession>C5KGE4</accession>
<dbReference type="GO" id="GO:0033539">
    <property type="term" value="P:fatty acid beta-oxidation using acyl-CoA dehydrogenase"/>
    <property type="evidence" value="ECO:0007669"/>
    <property type="project" value="TreeGrafter"/>
</dbReference>
<dbReference type="Pfam" id="PF00441">
    <property type="entry name" value="Acyl-CoA_dh_1"/>
    <property type="match status" value="1"/>
</dbReference>
<dbReference type="InterPro" id="IPR006091">
    <property type="entry name" value="Acyl-CoA_Oxase/DH_mid-dom"/>
</dbReference>
<dbReference type="InterPro" id="IPR036250">
    <property type="entry name" value="AcylCo_DH-like_C"/>
</dbReference>
<dbReference type="Gene3D" id="1.10.540.10">
    <property type="entry name" value="Acyl-CoA dehydrogenase/oxidase, N-terminal domain"/>
    <property type="match status" value="1"/>
</dbReference>
<evidence type="ECO:0000256" key="7">
    <source>
        <dbReference type="RuleBase" id="RU362125"/>
    </source>
</evidence>
<dbReference type="SUPFAM" id="SSF56645">
    <property type="entry name" value="Acyl-CoA dehydrogenase NM domain-like"/>
    <property type="match status" value="1"/>
</dbReference>
<evidence type="ECO:0000259" key="9">
    <source>
        <dbReference type="Pfam" id="PF02770"/>
    </source>
</evidence>
<dbReference type="Gene3D" id="2.40.110.10">
    <property type="entry name" value="Butyryl-CoA Dehydrogenase, subunit A, domain 2"/>
    <property type="match status" value="1"/>
</dbReference>
<dbReference type="Proteomes" id="UP000007800">
    <property type="component" value="Unassembled WGS sequence"/>
</dbReference>
<feature type="domain" description="Acyl-CoA dehydrogenase/oxidase N-terminal" evidence="10">
    <location>
        <begin position="13"/>
        <end position="137"/>
    </location>
</feature>
<sequence length="428" mass="46873">MSGVSSPPAMMSERAQEMLRQLNAFVDEVVKPGELLYKEQHSKSSNRWTCPPVMEDMKAEAKRRGLWNLFIPRKFEESTCPGLSTFEYAHLCEVMGKHLLTAEATNCSAPDTGNMEVLLLAANADQRERWLRPLLDGQIRSTFLMTEPNVASSDASNISIDIATEGEYYVINGTKWWSSGAVDERCKVGILLGKVDSGKGKSLHQQQSMLVVPMDAPGIRVTRPLTVFGYDDAPHGHALVEFNQVRLKKKDSLLANEGDGFKIAQARLGPGRIHHCMRAIGMAERALEIAVDRAHKRKAFGKIIAHHGGVMTEVAECRIEIEAARALVLRAAAEIDAVGVRGALSKIAAIKVVAPRMACRVIDRCIQICGGAGVSGDLDLAYLYALARPLRIADGPDAVHLATIAKQEYRKYATKIDEHGHTVASSRL</sequence>
<evidence type="ECO:0000256" key="3">
    <source>
        <dbReference type="ARBA" id="ARBA00011738"/>
    </source>
</evidence>
<keyword evidence="6 7" id="KW-0560">Oxidoreductase</keyword>
<dbReference type="InterPro" id="IPR009100">
    <property type="entry name" value="AcylCoA_DH/oxidase_NM_dom_sf"/>
</dbReference>
<dbReference type="InterPro" id="IPR046373">
    <property type="entry name" value="Acyl-CoA_Oxase/DH_mid-dom_sf"/>
</dbReference>
<comment type="cofactor">
    <cofactor evidence="1 7">
        <name>FAD</name>
        <dbReference type="ChEBI" id="CHEBI:57692"/>
    </cofactor>
</comment>
<dbReference type="Pfam" id="PF02771">
    <property type="entry name" value="Acyl-CoA_dh_N"/>
    <property type="match status" value="1"/>
</dbReference>
<evidence type="ECO:0000259" key="10">
    <source>
        <dbReference type="Pfam" id="PF02771"/>
    </source>
</evidence>
<feature type="domain" description="Acyl-CoA oxidase/dehydrogenase middle" evidence="9">
    <location>
        <begin position="143"/>
        <end position="237"/>
    </location>
</feature>
<dbReference type="InterPro" id="IPR037069">
    <property type="entry name" value="AcylCoA_DH/ox_N_sf"/>
</dbReference>
<evidence type="ECO:0000259" key="8">
    <source>
        <dbReference type="Pfam" id="PF00441"/>
    </source>
</evidence>
<dbReference type="AlphaFoldDB" id="C5KGE4"/>
<dbReference type="InterPro" id="IPR013786">
    <property type="entry name" value="AcylCoA_DH/ox_N"/>
</dbReference>
<keyword evidence="4 7" id="KW-0285">Flavoprotein</keyword>
<dbReference type="Pfam" id="PF02770">
    <property type="entry name" value="Acyl-CoA_dh_M"/>
    <property type="match status" value="1"/>
</dbReference>
<name>C5KGE4_PERM5</name>
<dbReference type="Gene3D" id="1.20.140.10">
    <property type="entry name" value="Butyryl-CoA Dehydrogenase, subunit A, domain 3"/>
    <property type="match status" value="1"/>
</dbReference>
<evidence type="ECO:0000256" key="4">
    <source>
        <dbReference type="ARBA" id="ARBA00022630"/>
    </source>
</evidence>
<dbReference type="InterPro" id="IPR009075">
    <property type="entry name" value="AcylCo_DH/oxidase_C"/>
</dbReference>
<evidence type="ECO:0000256" key="5">
    <source>
        <dbReference type="ARBA" id="ARBA00022827"/>
    </source>
</evidence>
<evidence type="ECO:0000313" key="11">
    <source>
        <dbReference type="EMBL" id="EER16500.1"/>
    </source>
</evidence>
<keyword evidence="5 7" id="KW-0274">FAD</keyword>
<reference evidence="11 12" key="1">
    <citation type="submission" date="2008-07" db="EMBL/GenBank/DDBJ databases">
        <authorList>
            <person name="El-Sayed N."/>
            <person name="Caler E."/>
            <person name="Inman J."/>
            <person name="Amedeo P."/>
            <person name="Hass B."/>
            <person name="Wortman J."/>
        </authorList>
    </citation>
    <scope>NUCLEOTIDE SEQUENCE [LARGE SCALE GENOMIC DNA]</scope>
    <source>
        <strain evidence="12">ATCC 50983 / TXsc</strain>
    </source>
</reference>
<feature type="domain" description="Acyl-CoA dehydrogenase/oxidase C-terminal" evidence="8">
    <location>
        <begin position="258"/>
        <end position="407"/>
    </location>
</feature>
<evidence type="ECO:0000256" key="2">
    <source>
        <dbReference type="ARBA" id="ARBA00009347"/>
    </source>
</evidence>
<evidence type="ECO:0000256" key="6">
    <source>
        <dbReference type="ARBA" id="ARBA00023002"/>
    </source>
</evidence>
<keyword evidence="12" id="KW-1185">Reference proteome</keyword>
<dbReference type="GO" id="GO:0005737">
    <property type="term" value="C:cytoplasm"/>
    <property type="evidence" value="ECO:0007669"/>
    <property type="project" value="TreeGrafter"/>
</dbReference>
<proteinExistence type="inferred from homology"/>
<dbReference type="PANTHER" id="PTHR48083">
    <property type="entry name" value="MEDIUM-CHAIN SPECIFIC ACYL-COA DEHYDROGENASE, MITOCHONDRIAL-RELATED"/>
    <property type="match status" value="1"/>
</dbReference>
<dbReference type="InParanoid" id="C5KGE4"/>
<dbReference type="PANTHER" id="PTHR48083:SF13">
    <property type="entry name" value="ACYL-COA DEHYDROGENASE FAMILY MEMBER 11"/>
    <property type="match status" value="1"/>
</dbReference>
<dbReference type="RefSeq" id="XP_002784704.1">
    <property type="nucleotide sequence ID" value="XM_002784658.1"/>
</dbReference>
<dbReference type="OrthoDB" id="434771at2759"/>
<evidence type="ECO:0008006" key="13">
    <source>
        <dbReference type="Google" id="ProtNLM"/>
    </source>
</evidence>
<dbReference type="OMA" id="WNMFLSK"/>
<dbReference type="GeneID" id="9063575"/>
<evidence type="ECO:0000256" key="1">
    <source>
        <dbReference type="ARBA" id="ARBA00001974"/>
    </source>
</evidence>
<evidence type="ECO:0000313" key="12">
    <source>
        <dbReference type="Proteomes" id="UP000007800"/>
    </source>
</evidence>
<comment type="subunit">
    <text evidence="3">Homodimer.</text>
</comment>
<comment type="similarity">
    <text evidence="2 7">Belongs to the acyl-CoA dehydrogenase family.</text>
</comment>
<protein>
    <recommendedName>
        <fullName evidence="13">Acyl-CoA dehydrogenase</fullName>
    </recommendedName>
</protein>
<dbReference type="EMBL" id="GG672918">
    <property type="protein sequence ID" value="EER16500.1"/>
    <property type="molecule type" value="Genomic_DNA"/>
</dbReference>
<dbReference type="InterPro" id="IPR050741">
    <property type="entry name" value="Acyl-CoA_dehydrogenase"/>
</dbReference>
<organism evidence="12">
    <name type="scientific">Perkinsus marinus (strain ATCC 50983 / TXsc)</name>
    <dbReference type="NCBI Taxonomy" id="423536"/>
    <lineage>
        <taxon>Eukaryota</taxon>
        <taxon>Sar</taxon>
        <taxon>Alveolata</taxon>
        <taxon>Perkinsozoa</taxon>
        <taxon>Perkinsea</taxon>
        <taxon>Perkinsida</taxon>
        <taxon>Perkinsidae</taxon>
        <taxon>Perkinsus</taxon>
    </lineage>
</organism>
<dbReference type="GO" id="GO:0003995">
    <property type="term" value="F:acyl-CoA dehydrogenase activity"/>
    <property type="evidence" value="ECO:0007669"/>
    <property type="project" value="TreeGrafter"/>
</dbReference>
<dbReference type="SUPFAM" id="SSF47203">
    <property type="entry name" value="Acyl-CoA dehydrogenase C-terminal domain-like"/>
    <property type="match status" value="1"/>
</dbReference>